<comment type="caution">
    <text evidence="7">The sequence shown here is derived from an EMBL/GenBank/DDBJ whole genome shotgun (WGS) entry which is preliminary data.</text>
</comment>
<proteinExistence type="inferred from homology"/>
<dbReference type="PROSITE" id="PS50895">
    <property type="entry name" value="SURF1"/>
    <property type="match status" value="1"/>
</dbReference>
<protein>
    <recommendedName>
        <fullName evidence="6">SURF1-like protein</fullName>
    </recommendedName>
</protein>
<dbReference type="InterPro" id="IPR002994">
    <property type="entry name" value="Surf1/Shy1"/>
</dbReference>
<dbReference type="OrthoDB" id="3266379at2"/>
<evidence type="ECO:0000256" key="3">
    <source>
        <dbReference type="ARBA" id="ARBA00022692"/>
    </source>
</evidence>
<name>A0A3N0CCI1_9ACTN</name>
<keyword evidence="5 6" id="KW-0472">Membrane</keyword>
<dbReference type="CDD" id="cd06662">
    <property type="entry name" value="SURF1"/>
    <property type="match status" value="1"/>
</dbReference>
<evidence type="ECO:0000313" key="8">
    <source>
        <dbReference type="Proteomes" id="UP000267128"/>
    </source>
</evidence>
<evidence type="ECO:0000256" key="6">
    <source>
        <dbReference type="RuleBase" id="RU363076"/>
    </source>
</evidence>
<dbReference type="InterPro" id="IPR045214">
    <property type="entry name" value="Surf1/Surf4"/>
</dbReference>
<comment type="subcellular location">
    <subcellularLocation>
        <location evidence="6">Cell membrane</location>
        <topology evidence="6">Multi-pass membrane protein</topology>
    </subcellularLocation>
    <subcellularLocation>
        <location evidence="1">Membrane</location>
    </subcellularLocation>
</comment>
<comment type="similarity">
    <text evidence="2 6">Belongs to the SURF1 family.</text>
</comment>
<dbReference type="EMBL" id="RJSE01000009">
    <property type="protein sequence ID" value="RNL60766.1"/>
    <property type="molecule type" value="Genomic_DNA"/>
</dbReference>
<dbReference type="Pfam" id="PF02104">
    <property type="entry name" value="SURF1"/>
    <property type="match status" value="1"/>
</dbReference>
<feature type="transmembrane region" description="Helical" evidence="6">
    <location>
        <begin position="12"/>
        <end position="30"/>
    </location>
</feature>
<dbReference type="AlphaFoldDB" id="A0A3N0CCI1"/>
<gene>
    <name evidence="7" type="ORF">EFK50_20940</name>
</gene>
<accession>A0A3N0CCI1</accession>
<evidence type="ECO:0000256" key="2">
    <source>
        <dbReference type="ARBA" id="ARBA00007165"/>
    </source>
</evidence>
<evidence type="ECO:0000256" key="4">
    <source>
        <dbReference type="ARBA" id="ARBA00022989"/>
    </source>
</evidence>
<keyword evidence="4 6" id="KW-1133">Transmembrane helix</keyword>
<evidence type="ECO:0000313" key="7">
    <source>
        <dbReference type="EMBL" id="RNL60766.1"/>
    </source>
</evidence>
<keyword evidence="6" id="KW-1003">Cell membrane</keyword>
<organism evidence="7 8">
    <name type="scientific">Nocardioides marmoriginsengisoli</name>
    <dbReference type="NCBI Taxonomy" id="661483"/>
    <lineage>
        <taxon>Bacteria</taxon>
        <taxon>Bacillati</taxon>
        <taxon>Actinomycetota</taxon>
        <taxon>Actinomycetes</taxon>
        <taxon>Propionibacteriales</taxon>
        <taxon>Nocardioidaceae</taxon>
        <taxon>Nocardioides</taxon>
    </lineage>
</organism>
<reference evidence="7 8" key="1">
    <citation type="submission" date="2018-11" db="EMBL/GenBank/DDBJ databases">
        <authorList>
            <person name="Li F."/>
        </authorList>
    </citation>
    <scope>NUCLEOTIDE SEQUENCE [LARGE SCALE GENOMIC DNA]</scope>
    <source>
        <strain evidence="7 8">Gsoil 097</strain>
    </source>
</reference>
<feature type="transmembrane region" description="Helical" evidence="6">
    <location>
        <begin position="209"/>
        <end position="229"/>
    </location>
</feature>
<dbReference type="PANTHER" id="PTHR23427">
    <property type="entry name" value="SURFEIT LOCUS PROTEIN"/>
    <property type="match status" value="1"/>
</dbReference>
<dbReference type="Proteomes" id="UP000267128">
    <property type="component" value="Unassembled WGS sequence"/>
</dbReference>
<keyword evidence="3 6" id="KW-0812">Transmembrane</keyword>
<evidence type="ECO:0000256" key="1">
    <source>
        <dbReference type="ARBA" id="ARBA00004370"/>
    </source>
</evidence>
<sequence length="253" mass="27777">MFVMLLRPRYWPGHLAMVVCVSIAVGLGVWQLDAWQTRRADAARDISNDAPVALATLMSGDSPFPGRSLGRPVTLSGTWMSDSTVYVSDRFRKKERGYWVVTPVKVDGSESAMPVVRGWAPEPKAPAPSGDVTVTGWLQATEGSGPIDEDPHDDVIPMMRLATLVEHVDADLFSAYVVARDVSGAPDGLESVTLAAIPEVSGFTALRNFLYAIEWWVFAAFAFFVWFRWCRDSYEVATAVPDEDDGNDEDTDA</sequence>
<dbReference type="GO" id="GO:0005886">
    <property type="term" value="C:plasma membrane"/>
    <property type="evidence" value="ECO:0007669"/>
    <property type="project" value="UniProtKB-SubCell"/>
</dbReference>
<evidence type="ECO:0000256" key="5">
    <source>
        <dbReference type="ARBA" id="ARBA00023136"/>
    </source>
</evidence>
<keyword evidence="8" id="KW-1185">Reference proteome</keyword>
<dbReference type="PANTHER" id="PTHR23427:SF2">
    <property type="entry name" value="SURFEIT LOCUS PROTEIN 1"/>
    <property type="match status" value="1"/>
</dbReference>